<feature type="binding site" evidence="13">
    <location>
        <position position="270"/>
    </location>
    <ligand>
        <name>Mg(2+)</name>
        <dbReference type="ChEBI" id="CHEBI:18420"/>
    </ligand>
</feature>
<evidence type="ECO:0000259" key="15">
    <source>
        <dbReference type="Pfam" id="PF01557"/>
    </source>
</evidence>
<keyword evidence="9" id="KW-0828">Tyrosine catabolism</keyword>
<comment type="caution">
    <text evidence="17">The sequence shown here is derived from an EMBL/GenBank/DDBJ whole genome shotgun (WGS) entry which is preliminary data.</text>
</comment>
<feature type="binding site" evidence="13">
    <location>
        <position position="214"/>
    </location>
    <ligand>
        <name>Ca(2+)</name>
        <dbReference type="ChEBI" id="CHEBI:29108"/>
    </ligand>
</feature>
<evidence type="ECO:0000256" key="14">
    <source>
        <dbReference type="SAM" id="MobiDB-lite"/>
    </source>
</evidence>
<dbReference type="InterPro" id="IPR005959">
    <property type="entry name" value="Fumarylacetoacetase"/>
</dbReference>
<keyword evidence="10" id="KW-0585">Phenylalanine catabolism</keyword>
<dbReference type="GO" id="GO:0006559">
    <property type="term" value="P:L-phenylalanine catabolic process"/>
    <property type="evidence" value="ECO:0007669"/>
    <property type="project" value="UniProtKB-UniPathway"/>
</dbReference>
<evidence type="ECO:0000256" key="2">
    <source>
        <dbReference type="ARBA" id="ARBA00001946"/>
    </source>
</evidence>
<dbReference type="PATRIC" id="fig|1187852.3.peg.1409"/>
<feature type="binding site" evidence="12">
    <location>
        <position position="253"/>
    </location>
    <ligand>
        <name>substrate</name>
    </ligand>
</feature>
<feature type="region of interest" description="Disordered" evidence="14">
    <location>
        <begin position="178"/>
        <end position="201"/>
    </location>
</feature>
<dbReference type="Proteomes" id="UP000036449">
    <property type="component" value="Unassembled WGS sequence"/>
</dbReference>
<evidence type="ECO:0000256" key="6">
    <source>
        <dbReference type="ARBA" id="ARBA00022801"/>
    </source>
</evidence>
<keyword evidence="5 13" id="KW-0479">Metal-binding</keyword>
<dbReference type="UniPathway" id="UPA00139">
    <property type="reaction ID" value="UER00341"/>
</dbReference>
<evidence type="ECO:0000256" key="12">
    <source>
        <dbReference type="PIRSR" id="PIRSR605959-2"/>
    </source>
</evidence>
<dbReference type="SUPFAM" id="SSF56529">
    <property type="entry name" value="FAH"/>
    <property type="match status" value="1"/>
</dbReference>
<feature type="active site" description="Proton acceptor" evidence="11">
    <location>
        <position position="147"/>
    </location>
</feature>
<dbReference type="InterPro" id="IPR036462">
    <property type="entry name" value="Fumarylacetoacetase_N_sf"/>
</dbReference>
<dbReference type="SUPFAM" id="SSF63433">
    <property type="entry name" value="Fumarylacetoacetate hydrolase, FAH, N-terminal domain"/>
    <property type="match status" value="1"/>
</dbReference>
<feature type="binding site" evidence="12">
    <location>
        <position position="142"/>
    </location>
    <ligand>
        <name>substrate</name>
    </ligand>
</feature>
<evidence type="ECO:0000256" key="7">
    <source>
        <dbReference type="ARBA" id="ARBA00022837"/>
    </source>
</evidence>
<dbReference type="OrthoDB" id="3766879at2"/>
<feature type="domain" description="Fumarylacetoacetase-like C-terminal" evidence="15">
    <location>
        <begin position="165"/>
        <end position="436"/>
    </location>
</feature>
<dbReference type="GO" id="GO:1902000">
    <property type="term" value="P:homogentisate catabolic process"/>
    <property type="evidence" value="ECO:0007669"/>
    <property type="project" value="TreeGrafter"/>
</dbReference>
<sequence>MRTSGSTELDHTHDPSARSCVPGADGHPDFPIQNLPLGLFSPEGGTTRAGVAIGDQILDLAAAQAAGLVTGDAARAVTAAESGDLNGMLALGTGPRRALREQLFALLRADGPDRDRVPPLLHAAASCTLHLPARIGDYTDFFVGIDHATNTGRQFRPEQPLLPNYRHVPVGYHGRASSIRPSGVPVRRPHGQAKPPHLDAPVFGPSRRLDYELELGVWIGPGNALGTPVPIAEAAGQVAGFCLLNDWSARDIQGWEYQPLGPFLAKSFATTISPWIVTPEALAPFRIPQTARPSGDPDPLPYLLDEADQAGGALDLELDILLSTRAAREAGLPPHRVARSNARHMYWTVAQMIAHHTSGGCNLRPGDLLGTGTLSGPDPESCGSLLETTHGGKAPIRLASGEERRFLEDGDEVILTARGLREGFAPIGFGACRATVCPAPVYPAPAYPAP</sequence>
<evidence type="ECO:0000256" key="8">
    <source>
        <dbReference type="ARBA" id="ARBA00022842"/>
    </source>
</evidence>
<dbReference type="NCBIfam" id="TIGR01266">
    <property type="entry name" value="fum_ac_acetase"/>
    <property type="match status" value="1"/>
</dbReference>
<dbReference type="Pfam" id="PF01557">
    <property type="entry name" value="FAA_hydrolase"/>
    <property type="match status" value="1"/>
</dbReference>
<organism evidence="17 18">
    <name type="scientific">Methylobacterium tarhaniae</name>
    <dbReference type="NCBI Taxonomy" id="1187852"/>
    <lineage>
        <taxon>Bacteria</taxon>
        <taxon>Pseudomonadati</taxon>
        <taxon>Pseudomonadota</taxon>
        <taxon>Alphaproteobacteria</taxon>
        <taxon>Hyphomicrobiales</taxon>
        <taxon>Methylobacteriaceae</taxon>
        <taxon>Methylobacterium</taxon>
    </lineage>
</organism>
<feature type="binding site" evidence="12">
    <location>
        <position position="257"/>
    </location>
    <ligand>
        <name>substrate</name>
    </ligand>
</feature>
<dbReference type="Pfam" id="PF09298">
    <property type="entry name" value="FAA_hydrolase_N"/>
    <property type="match status" value="1"/>
</dbReference>
<feature type="region of interest" description="Disordered" evidence="14">
    <location>
        <begin position="1"/>
        <end position="27"/>
    </location>
</feature>
<feature type="binding site" evidence="12">
    <location>
        <position position="373"/>
    </location>
    <ligand>
        <name>substrate</name>
    </ligand>
</feature>
<dbReference type="RefSeq" id="WP_048452636.1">
    <property type="nucleotide sequence ID" value="NZ_LABZ01000142.1"/>
</dbReference>
<dbReference type="EC" id="3.7.1.2" evidence="4"/>
<dbReference type="InterPro" id="IPR015377">
    <property type="entry name" value="Fumarylacetoacetase_N"/>
</dbReference>
<evidence type="ECO:0000256" key="10">
    <source>
        <dbReference type="ARBA" id="ARBA00023232"/>
    </source>
</evidence>
<feature type="binding site" evidence="13">
    <location>
        <position position="246"/>
    </location>
    <ligand>
        <name>Mg(2+)</name>
        <dbReference type="ChEBI" id="CHEBI:18420"/>
    </ligand>
</feature>
<feature type="binding site" evidence="13">
    <location>
        <position position="140"/>
    </location>
    <ligand>
        <name>Ca(2+)</name>
        <dbReference type="ChEBI" id="CHEBI:29108"/>
    </ligand>
</feature>
<evidence type="ECO:0000313" key="17">
    <source>
        <dbReference type="EMBL" id="KMO36950.1"/>
    </source>
</evidence>
<evidence type="ECO:0000259" key="16">
    <source>
        <dbReference type="Pfam" id="PF09298"/>
    </source>
</evidence>
<feature type="binding site" evidence="12">
    <location>
        <position position="156"/>
    </location>
    <ligand>
        <name>substrate</name>
    </ligand>
</feature>
<keyword evidence="8 13" id="KW-0460">Magnesium</keyword>
<evidence type="ECO:0000256" key="13">
    <source>
        <dbReference type="PIRSR" id="PIRSR605959-3"/>
    </source>
</evidence>
<comment type="pathway">
    <text evidence="3">Amino-acid degradation; L-phenylalanine degradation; acetoacetate and fumarate from L-phenylalanine: step 6/6.</text>
</comment>
<dbReference type="PANTHER" id="PTHR43069:SF2">
    <property type="entry name" value="FUMARYLACETOACETASE"/>
    <property type="match status" value="1"/>
</dbReference>
<dbReference type="AlphaFoldDB" id="A0A0J6SP05"/>
<keyword evidence="18" id="KW-1185">Reference proteome</keyword>
<evidence type="ECO:0000256" key="4">
    <source>
        <dbReference type="ARBA" id="ARBA00012094"/>
    </source>
</evidence>
<dbReference type="GO" id="GO:0006572">
    <property type="term" value="P:L-tyrosine catabolic process"/>
    <property type="evidence" value="ECO:0007669"/>
    <property type="project" value="UniProtKB-KW"/>
</dbReference>
<feature type="binding site" evidence="13">
    <location>
        <position position="246"/>
    </location>
    <ligand>
        <name>Ca(2+)</name>
        <dbReference type="ChEBI" id="CHEBI:29108"/>
    </ligand>
</feature>
<keyword evidence="7 13" id="KW-0106">Calcium</keyword>
<comment type="cofactor">
    <cofactor evidence="2 13">
        <name>Mg(2+)</name>
        <dbReference type="ChEBI" id="CHEBI:18420"/>
    </cofactor>
</comment>
<evidence type="ECO:0000313" key="18">
    <source>
        <dbReference type="Proteomes" id="UP000036449"/>
    </source>
</evidence>
<dbReference type="GO" id="GO:0046872">
    <property type="term" value="F:metal ion binding"/>
    <property type="evidence" value="ECO:0007669"/>
    <property type="project" value="UniProtKB-KW"/>
</dbReference>
<evidence type="ECO:0000256" key="5">
    <source>
        <dbReference type="ARBA" id="ARBA00022723"/>
    </source>
</evidence>
<evidence type="ECO:0000256" key="11">
    <source>
        <dbReference type="PIRSR" id="PIRSR605959-1"/>
    </source>
</evidence>
<dbReference type="InterPro" id="IPR011234">
    <property type="entry name" value="Fumarylacetoacetase-like_C"/>
</dbReference>
<dbReference type="PANTHER" id="PTHR43069">
    <property type="entry name" value="FUMARYLACETOACETASE"/>
    <property type="match status" value="1"/>
</dbReference>
<evidence type="ECO:0000256" key="1">
    <source>
        <dbReference type="ARBA" id="ARBA00001913"/>
    </source>
</evidence>
<dbReference type="Gene3D" id="3.90.850.10">
    <property type="entry name" value="Fumarylacetoacetase-like, C-terminal domain"/>
    <property type="match status" value="1"/>
</dbReference>
<keyword evidence="6" id="KW-0378">Hydrolase</keyword>
<proteinExistence type="predicted"/>
<gene>
    <name evidence="17" type="ORF">VQ03_19920</name>
</gene>
<feature type="binding site" evidence="13">
    <location>
        <position position="266"/>
    </location>
    <ligand>
        <name>Mg(2+)</name>
        <dbReference type="ChEBI" id="CHEBI:18420"/>
    </ligand>
</feature>
<feature type="domain" description="Fumarylacetoacetase N-terminal" evidence="16">
    <location>
        <begin position="33"/>
        <end position="132"/>
    </location>
</feature>
<evidence type="ECO:0000256" key="3">
    <source>
        <dbReference type="ARBA" id="ARBA00004782"/>
    </source>
</evidence>
<name>A0A0J6SP05_9HYPH</name>
<accession>A0A0J6SP05</accession>
<dbReference type="InterPro" id="IPR036663">
    <property type="entry name" value="Fumarylacetoacetase_C_sf"/>
</dbReference>
<dbReference type="Gene3D" id="2.30.30.230">
    <property type="entry name" value="Fumarylacetoacetase, N-terminal domain"/>
    <property type="match status" value="1"/>
</dbReference>
<protein>
    <recommendedName>
        <fullName evidence="4">fumarylacetoacetase</fullName>
        <ecNumber evidence="4">3.7.1.2</ecNumber>
    </recommendedName>
</protein>
<evidence type="ECO:0000256" key="9">
    <source>
        <dbReference type="ARBA" id="ARBA00022878"/>
    </source>
</evidence>
<reference evidence="17 18" key="1">
    <citation type="submission" date="2015-03" db="EMBL/GenBank/DDBJ databases">
        <title>Genome sequencing of Methylobacterium tarhaniae DSM 25844.</title>
        <authorList>
            <person name="Chaudhry V."/>
            <person name="Patil P.B."/>
        </authorList>
    </citation>
    <scope>NUCLEOTIDE SEQUENCE [LARGE SCALE GENOMIC DNA]</scope>
    <source>
        <strain evidence="17 18">DSM 25844</strain>
    </source>
</reference>
<dbReference type="EMBL" id="LABZ01000142">
    <property type="protein sequence ID" value="KMO36950.1"/>
    <property type="molecule type" value="Genomic_DNA"/>
</dbReference>
<dbReference type="GO" id="GO:0004334">
    <property type="term" value="F:fumarylacetoacetase activity"/>
    <property type="evidence" value="ECO:0007669"/>
    <property type="project" value="UniProtKB-EC"/>
</dbReference>
<feature type="binding site" evidence="13">
    <location>
        <position position="212"/>
    </location>
    <ligand>
        <name>Ca(2+)</name>
        <dbReference type="ChEBI" id="CHEBI:29108"/>
    </ligand>
</feature>
<comment type="cofactor">
    <cofactor evidence="1 13">
        <name>Ca(2+)</name>
        <dbReference type="ChEBI" id="CHEBI:29108"/>
    </cofactor>
</comment>